<organism evidence="2 3">
    <name type="scientific">Duganella flavida</name>
    <dbReference type="NCBI Taxonomy" id="2692175"/>
    <lineage>
        <taxon>Bacteria</taxon>
        <taxon>Pseudomonadati</taxon>
        <taxon>Pseudomonadota</taxon>
        <taxon>Betaproteobacteria</taxon>
        <taxon>Burkholderiales</taxon>
        <taxon>Oxalobacteraceae</taxon>
        <taxon>Telluria group</taxon>
        <taxon>Duganella</taxon>
    </lineage>
</organism>
<keyword evidence="3" id="KW-1185">Reference proteome</keyword>
<dbReference type="AlphaFoldDB" id="A0A6L8KD41"/>
<reference evidence="2 3" key="1">
    <citation type="submission" date="2019-12" db="EMBL/GenBank/DDBJ databases">
        <title>Novel species isolated from a subtropical stream in China.</title>
        <authorList>
            <person name="Lu H."/>
        </authorList>
    </citation>
    <scope>NUCLEOTIDE SEQUENCE [LARGE SCALE GENOMIC DNA]</scope>
    <source>
        <strain evidence="2 3">FT135W</strain>
    </source>
</reference>
<dbReference type="RefSeq" id="WP_161008836.1">
    <property type="nucleotide sequence ID" value="NZ_WWCN01000015.1"/>
</dbReference>
<comment type="caution">
    <text evidence="2">The sequence shown here is derived from an EMBL/GenBank/DDBJ whole genome shotgun (WGS) entry which is preliminary data.</text>
</comment>
<dbReference type="Proteomes" id="UP000479335">
    <property type="component" value="Unassembled WGS sequence"/>
</dbReference>
<evidence type="ECO:0000313" key="3">
    <source>
        <dbReference type="Proteomes" id="UP000479335"/>
    </source>
</evidence>
<sequence>MARDIQGYWMLLVLAESVLEVYLMVLLVRRVKTLLRFSGNADEALAQAIHSRFGKRGFAPFALFESCATARWAAST</sequence>
<protein>
    <submittedName>
        <fullName evidence="2">Uncharacterized protein</fullName>
    </submittedName>
</protein>
<evidence type="ECO:0000313" key="2">
    <source>
        <dbReference type="EMBL" id="MYM25389.1"/>
    </source>
</evidence>
<feature type="transmembrane region" description="Helical" evidence="1">
    <location>
        <begin position="6"/>
        <end position="28"/>
    </location>
</feature>
<evidence type="ECO:0000256" key="1">
    <source>
        <dbReference type="SAM" id="Phobius"/>
    </source>
</evidence>
<proteinExistence type="predicted"/>
<keyword evidence="1" id="KW-1133">Transmembrane helix</keyword>
<keyword evidence="1" id="KW-0812">Transmembrane</keyword>
<accession>A0A6L8KD41</accession>
<gene>
    <name evidence="2" type="ORF">GTP46_22425</name>
</gene>
<keyword evidence="1" id="KW-0472">Membrane</keyword>
<dbReference type="EMBL" id="WWCN01000015">
    <property type="protein sequence ID" value="MYM25389.1"/>
    <property type="molecule type" value="Genomic_DNA"/>
</dbReference>
<name>A0A6L8KD41_9BURK</name>